<evidence type="ECO:0000313" key="2">
    <source>
        <dbReference type="Proteomes" id="UP001597173"/>
    </source>
</evidence>
<evidence type="ECO:0008006" key="3">
    <source>
        <dbReference type="Google" id="ProtNLM"/>
    </source>
</evidence>
<dbReference type="EMBL" id="JBHTNF010000020">
    <property type="protein sequence ID" value="MFD1330268.1"/>
    <property type="molecule type" value="Genomic_DNA"/>
</dbReference>
<accession>A0ABW3Z1Z4</accession>
<keyword evidence="2" id="KW-1185">Reference proteome</keyword>
<reference evidence="2" key="1">
    <citation type="journal article" date="2019" name="Int. J. Syst. Evol. Microbiol.">
        <title>The Global Catalogue of Microorganisms (GCM) 10K type strain sequencing project: providing services to taxonomists for standard genome sequencing and annotation.</title>
        <authorList>
            <consortium name="The Broad Institute Genomics Platform"/>
            <consortium name="The Broad Institute Genome Sequencing Center for Infectious Disease"/>
            <person name="Wu L."/>
            <person name="Ma J."/>
        </authorList>
    </citation>
    <scope>NUCLEOTIDE SEQUENCE [LARGE SCALE GENOMIC DNA]</scope>
    <source>
        <strain evidence="2">CCUG 55609</strain>
    </source>
</reference>
<comment type="caution">
    <text evidence="1">The sequence shown here is derived from an EMBL/GenBank/DDBJ whole genome shotgun (WGS) entry which is preliminary data.</text>
</comment>
<protein>
    <recommendedName>
        <fullName evidence="3">Tail fiber protein</fullName>
    </recommendedName>
</protein>
<gene>
    <name evidence="1" type="ORF">ACFQ33_20475</name>
</gene>
<dbReference type="RefSeq" id="WP_374841215.1">
    <property type="nucleotide sequence ID" value="NZ_JBHEEW010000019.1"/>
</dbReference>
<dbReference type="Proteomes" id="UP001597173">
    <property type="component" value="Unassembled WGS sequence"/>
</dbReference>
<organism evidence="1 2">
    <name type="scientific">Mycoplana ramosa</name>
    <name type="common">Mycoplana bullata</name>
    <dbReference type="NCBI Taxonomy" id="40837"/>
    <lineage>
        <taxon>Bacteria</taxon>
        <taxon>Pseudomonadati</taxon>
        <taxon>Pseudomonadota</taxon>
        <taxon>Alphaproteobacteria</taxon>
        <taxon>Hyphomicrobiales</taxon>
        <taxon>Rhizobiaceae</taxon>
        <taxon>Mycoplana</taxon>
    </lineage>
</organism>
<sequence length="278" mass="28806">MALPSYYKTGTASVTVGATAVTGQNTFWKGSVSPGDQFGTHRGLSIRIASVDSDTSLTLSHPWPHISQTAGGYEIQIVADPAAAMATTRELLKRLDAGLWLNPGATGTLAQRAAYNAEKQGFIYMRTDVVPFQVSVKTADTSGAWSGWTSLVGPKGGDGKDGVSPPGTFYDVAFDASGRPAASEEFEVLFARAVAFPVGLAGSRALVKVAPTGSAAVFSIRKNDVQFGTITFAVGSKVGVFAGNATIFAAGDTLTLRAPAIRNAALSDILVTLSGNRI</sequence>
<evidence type="ECO:0000313" key="1">
    <source>
        <dbReference type="EMBL" id="MFD1330268.1"/>
    </source>
</evidence>
<proteinExistence type="predicted"/>
<name>A0ABW3Z1Z4_MYCRA</name>